<sequence>MGGPIFQEDGKLVVPHQDATYLGEPREELDVAWRNLTQSTYIRITEEEAKTTWPDEYKNYWSESRSGYVAG</sequence>
<comment type="caution">
    <text evidence="1">The sequence shown here is derived from an EMBL/GenBank/DDBJ whole genome shotgun (WGS) entry which is preliminary data.</text>
</comment>
<dbReference type="OrthoDB" id="3687641at2759"/>
<dbReference type="EMBL" id="LKEB01000079">
    <property type="protein sequence ID" value="ROV93686.1"/>
    <property type="molecule type" value="Genomic_DNA"/>
</dbReference>
<reference evidence="1 2" key="1">
    <citation type="submission" date="2015-09" db="EMBL/GenBank/DDBJ databases">
        <title>Host preference determinants of Valsa canker pathogens revealed by comparative genomics.</title>
        <authorList>
            <person name="Yin Z."/>
            <person name="Huang L."/>
        </authorList>
    </citation>
    <scope>NUCLEOTIDE SEQUENCE [LARGE SCALE GENOMIC DNA]</scope>
    <source>
        <strain evidence="1 2">SXYLt</strain>
    </source>
</reference>
<proteinExistence type="predicted"/>
<protein>
    <submittedName>
        <fullName evidence="1">Uncharacterized protein</fullName>
    </submittedName>
</protein>
<dbReference type="InParanoid" id="A0A423VRS8"/>
<keyword evidence="2" id="KW-1185">Reference proteome</keyword>
<dbReference type="STRING" id="1230097.A0A423VRS8"/>
<evidence type="ECO:0000313" key="1">
    <source>
        <dbReference type="EMBL" id="ROV93686.1"/>
    </source>
</evidence>
<evidence type="ECO:0000313" key="2">
    <source>
        <dbReference type="Proteomes" id="UP000285146"/>
    </source>
</evidence>
<organism evidence="1 2">
    <name type="scientific">Cytospora leucostoma</name>
    <dbReference type="NCBI Taxonomy" id="1230097"/>
    <lineage>
        <taxon>Eukaryota</taxon>
        <taxon>Fungi</taxon>
        <taxon>Dikarya</taxon>
        <taxon>Ascomycota</taxon>
        <taxon>Pezizomycotina</taxon>
        <taxon>Sordariomycetes</taxon>
        <taxon>Sordariomycetidae</taxon>
        <taxon>Diaporthales</taxon>
        <taxon>Cytosporaceae</taxon>
        <taxon>Cytospora</taxon>
    </lineage>
</organism>
<accession>A0A423VRS8</accession>
<dbReference type="Proteomes" id="UP000285146">
    <property type="component" value="Unassembled WGS sequence"/>
</dbReference>
<name>A0A423VRS8_9PEZI</name>
<dbReference type="AlphaFoldDB" id="A0A423VRS8"/>
<gene>
    <name evidence="1" type="ORF">VPNG_08869</name>
</gene>